<dbReference type="EMBL" id="VXIV02000647">
    <property type="protein sequence ID" value="KAF6036922.1"/>
    <property type="molecule type" value="Genomic_DNA"/>
</dbReference>
<evidence type="ECO:0000313" key="4">
    <source>
        <dbReference type="Proteomes" id="UP000593567"/>
    </source>
</evidence>
<reference evidence="3" key="1">
    <citation type="submission" date="2020-06" db="EMBL/GenBank/DDBJ databases">
        <title>Draft genome of Bugula neritina, a colonial animal packing powerful symbionts and potential medicines.</title>
        <authorList>
            <person name="Rayko M."/>
        </authorList>
    </citation>
    <scope>NUCLEOTIDE SEQUENCE [LARGE SCALE GENOMIC DNA]</scope>
    <source>
        <strain evidence="3">Kwan_BN1</strain>
    </source>
</reference>
<dbReference type="GO" id="GO:0016747">
    <property type="term" value="F:acyltransferase activity, transferring groups other than amino-acyl groups"/>
    <property type="evidence" value="ECO:0007669"/>
    <property type="project" value="InterPro"/>
</dbReference>
<dbReference type="Proteomes" id="UP000593567">
    <property type="component" value="Unassembled WGS sequence"/>
</dbReference>
<sequence>MLCHPPYNLVFGALGEFLMCFSLYTNGYKLLSTKQPPGSLKCLHGIRFLSLTWVILGHTLVFSLNSVVNPLTLFAWMKTWSFQVLVNGTVSVDSFFVLSAVLTSYLLLVQLEKGKTISRKFFISVPVMYLHRYIRLTPAYGFMLLFYTCLMLYSYDGPLKPVNTAIGDAFCSSHWYANILYVNNVVKPLEQCAPWSWYLSDDFQYFLLTPFVVYIYTGQLGTQSMFLS</sequence>
<feature type="transmembrane region" description="Helical" evidence="1">
    <location>
        <begin position="203"/>
        <end position="222"/>
    </location>
</feature>
<keyword evidence="1" id="KW-1133">Transmembrane helix</keyword>
<proteinExistence type="predicted"/>
<accession>A0A7J7KE38</accession>
<organism evidence="3 4">
    <name type="scientific">Bugula neritina</name>
    <name type="common">Brown bryozoan</name>
    <name type="synonym">Sertularia neritina</name>
    <dbReference type="NCBI Taxonomy" id="10212"/>
    <lineage>
        <taxon>Eukaryota</taxon>
        <taxon>Metazoa</taxon>
        <taxon>Spiralia</taxon>
        <taxon>Lophotrochozoa</taxon>
        <taxon>Bryozoa</taxon>
        <taxon>Gymnolaemata</taxon>
        <taxon>Cheilostomatida</taxon>
        <taxon>Flustrina</taxon>
        <taxon>Buguloidea</taxon>
        <taxon>Bugulidae</taxon>
        <taxon>Bugula</taxon>
    </lineage>
</organism>
<feature type="transmembrane region" description="Helical" evidence="1">
    <location>
        <begin position="6"/>
        <end position="24"/>
    </location>
</feature>
<feature type="transmembrane region" description="Helical" evidence="1">
    <location>
        <begin position="132"/>
        <end position="153"/>
    </location>
</feature>
<dbReference type="InterPro" id="IPR052728">
    <property type="entry name" value="O2_lipid_transport_reg"/>
</dbReference>
<dbReference type="Pfam" id="PF01757">
    <property type="entry name" value="Acyl_transf_3"/>
    <property type="match status" value="1"/>
</dbReference>
<comment type="caution">
    <text evidence="3">The sequence shown here is derived from an EMBL/GenBank/DDBJ whole genome shotgun (WGS) entry which is preliminary data.</text>
</comment>
<evidence type="ECO:0000313" key="3">
    <source>
        <dbReference type="EMBL" id="KAF6036922.1"/>
    </source>
</evidence>
<dbReference type="PANTHER" id="PTHR11161:SF0">
    <property type="entry name" value="O-ACYLTRANSFERASE LIKE PROTEIN"/>
    <property type="match status" value="1"/>
</dbReference>
<dbReference type="InterPro" id="IPR002656">
    <property type="entry name" value="Acyl_transf_3_dom"/>
</dbReference>
<name>A0A7J7KE38_BUGNE</name>
<protein>
    <recommendedName>
        <fullName evidence="2">Acyltransferase 3 domain-containing protein</fullName>
    </recommendedName>
</protein>
<evidence type="ECO:0000259" key="2">
    <source>
        <dbReference type="Pfam" id="PF01757"/>
    </source>
</evidence>
<dbReference type="OrthoDB" id="207378at2759"/>
<keyword evidence="1" id="KW-0472">Membrane</keyword>
<dbReference type="AlphaFoldDB" id="A0A7J7KE38"/>
<evidence type="ECO:0000256" key="1">
    <source>
        <dbReference type="SAM" id="Phobius"/>
    </source>
</evidence>
<feature type="domain" description="Acyltransferase 3" evidence="2">
    <location>
        <begin position="42"/>
        <end position="219"/>
    </location>
</feature>
<keyword evidence="4" id="KW-1185">Reference proteome</keyword>
<gene>
    <name evidence="3" type="ORF">EB796_004766</name>
</gene>
<feature type="transmembrane region" description="Helical" evidence="1">
    <location>
        <begin position="84"/>
        <end position="111"/>
    </location>
</feature>
<dbReference type="PANTHER" id="PTHR11161">
    <property type="entry name" value="O-ACYLTRANSFERASE"/>
    <property type="match status" value="1"/>
</dbReference>
<feature type="transmembrane region" description="Helical" evidence="1">
    <location>
        <begin position="45"/>
        <end position="64"/>
    </location>
</feature>
<keyword evidence="1" id="KW-0812">Transmembrane</keyword>